<dbReference type="Gene3D" id="1.10.10.60">
    <property type="entry name" value="Homeodomain-like"/>
    <property type="match status" value="1"/>
</dbReference>
<evidence type="ECO:0000256" key="8">
    <source>
        <dbReference type="ARBA" id="ARBA00022833"/>
    </source>
</evidence>
<dbReference type="PANTHER" id="PTHR43003">
    <property type="entry name" value="DNA-3-METHYLADENINE GLYCOSYLASE"/>
    <property type="match status" value="1"/>
</dbReference>
<dbReference type="InterPro" id="IPR004026">
    <property type="entry name" value="Ada_DNA_repair_Zn-bd"/>
</dbReference>
<comment type="caution">
    <text evidence="16">The sequence shown here is derived from an EMBL/GenBank/DDBJ whole genome shotgun (WGS) entry which is preliminary data.</text>
</comment>
<feature type="compositionally biased region" description="Low complexity" evidence="14">
    <location>
        <begin position="195"/>
        <end position="214"/>
    </location>
</feature>
<dbReference type="InterPro" id="IPR037046">
    <property type="entry name" value="AlkA_N_sf"/>
</dbReference>
<dbReference type="InterPro" id="IPR035451">
    <property type="entry name" value="Ada-like_dom_sf"/>
</dbReference>
<evidence type="ECO:0000256" key="2">
    <source>
        <dbReference type="ARBA" id="ARBA00001947"/>
    </source>
</evidence>
<dbReference type="SMART" id="SM00342">
    <property type="entry name" value="HTH_ARAC"/>
    <property type="match status" value="1"/>
</dbReference>
<protein>
    <recommendedName>
        <fullName evidence="3">DNA-3-methyladenine glycosylase II</fullName>
        <ecNumber evidence="3">3.2.2.21</ecNumber>
    </recommendedName>
</protein>
<evidence type="ECO:0000256" key="10">
    <source>
        <dbReference type="ARBA" id="ARBA00023125"/>
    </source>
</evidence>
<dbReference type="CDD" id="cd00056">
    <property type="entry name" value="ENDO3c"/>
    <property type="match status" value="1"/>
</dbReference>
<keyword evidence="4" id="KW-0489">Methyltransferase</keyword>
<keyword evidence="11" id="KW-0010">Activator</keyword>
<dbReference type="SMART" id="SM01009">
    <property type="entry name" value="AlkA_N"/>
    <property type="match status" value="1"/>
</dbReference>
<evidence type="ECO:0000256" key="3">
    <source>
        <dbReference type="ARBA" id="ARBA00012000"/>
    </source>
</evidence>
<keyword evidence="5" id="KW-0808">Transferase</keyword>
<name>A0ABW7XR29_9MICO</name>
<feature type="region of interest" description="Disordered" evidence="14">
    <location>
        <begin position="191"/>
        <end position="238"/>
    </location>
</feature>
<evidence type="ECO:0000256" key="1">
    <source>
        <dbReference type="ARBA" id="ARBA00000086"/>
    </source>
</evidence>
<dbReference type="InterPro" id="IPR009057">
    <property type="entry name" value="Homeodomain-like_sf"/>
</dbReference>
<proteinExistence type="predicted"/>
<dbReference type="Gene3D" id="3.30.310.20">
    <property type="entry name" value="DNA-3-methyladenine glycosylase AlkA, N-terminal domain"/>
    <property type="match status" value="1"/>
</dbReference>
<evidence type="ECO:0000256" key="4">
    <source>
        <dbReference type="ARBA" id="ARBA00022603"/>
    </source>
</evidence>
<evidence type="ECO:0000313" key="17">
    <source>
        <dbReference type="Proteomes" id="UP001611580"/>
    </source>
</evidence>
<evidence type="ECO:0000256" key="7">
    <source>
        <dbReference type="ARBA" id="ARBA00022763"/>
    </source>
</evidence>
<evidence type="ECO:0000256" key="9">
    <source>
        <dbReference type="ARBA" id="ARBA00023015"/>
    </source>
</evidence>
<dbReference type="InterPro" id="IPR018062">
    <property type="entry name" value="HTH_AraC-typ_CS"/>
</dbReference>
<evidence type="ECO:0000256" key="13">
    <source>
        <dbReference type="ARBA" id="ARBA00023204"/>
    </source>
</evidence>
<reference evidence="16 17" key="1">
    <citation type="submission" date="2024-10" db="EMBL/GenBank/DDBJ databases">
        <title>The Natural Products Discovery Center: Release of the First 8490 Sequenced Strains for Exploring Actinobacteria Biosynthetic Diversity.</title>
        <authorList>
            <person name="Kalkreuter E."/>
            <person name="Kautsar S.A."/>
            <person name="Yang D."/>
            <person name="Bader C.D."/>
            <person name="Teijaro C.N."/>
            <person name="Fluegel L."/>
            <person name="Davis C.M."/>
            <person name="Simpson J.R."/>
            <person name="Lauterbach L."/>
            <person name="Steele A.D."/>
            <person name="Gui C."/>
            <person name="Meng S."/>
            <person name="Li G."/>
            <person name="Viehrig K."/>
            <person name="Ye F."/>
            <person name="Su P."/>
            <person name="Kiefer A.F."/>
            <person name="Nichols A."/>
            <person name="Cepeda A.J."/>
            <person name="Yan W."/>
            <person name="Fan B."/>
            <person name="Jiang Y."/>
            <person name="Adhikari A."/>
            <person name="Zheng C.-J."/>
            <person name="Schuster L."/>
            <person name="Cowan T.M."/>
            <person name="Smanski M.J."/>
            <person name="Chevrette M.G."/>
            <person name="De Carvalho L.P.S."/>
            <person name="Shen B."/>
        </authorList>
    </citation>
    <scope>NUCLEOTIDE SEQUENCE [LARGE SCALE GENOMIC DNA]</scope>
    <source>
        <strain evidence="16 17">NPDC019481</strain>
    </source>
</reference>
<keyword evidence="10" id="KW-0238">DNA-binding</keyword>
<dbReference type="InterPro" id="IPR018060">
    <property type="entry name" value="HTH_AraC"/>
</dbReference>
<dbReference type="InterPro" id="IPR051912">
    <property type="entry name" value="Alkylbase_DNA_Glycosylase/TA"/>
</dbReference>
<keyword evidence="12" id="KW-0804">Transcription</keyword>
<dbReference type="EC" id="3.2.2.21" evidence="3"/>
<dbReference type="EMBL" id="JBIRYI010000019">
    <property type="protein sequence ID" value="MFI2490013.1"/>
    <property type="molecule type" value="Genomic_DNA"/>
</dbReference>
<evidence type="ECO:0000256" key="14">
    <source>
        <dbReference type="SAM" id="MobiDB-lite"/>
    </source>
</evidence>
<dbReference type="Proteomes" id="UP001611580">
    <property type="component" value="Unassembled WGS sequence"/>
</dbReference>
<keyword evidence="6" id="KW-0479">Metal-binding</keyword>
<dbReference type="Gene3D" id="3.40.10.10">
    <property type="entry name" value="DNA Methylphosphotriester Repair Domain"/>
    <property type="match status" value="1"/>
</dbReference>
<comment type="catalytic activity">
    <reaction evidence="1">
        <text>Hydrolysis of alkylated DNA, releasing 3-methyladenine, 3-methylguanine, 7-methylguanine and 7-methyladenine.</text>
        <dbReference type="EC" id="3.2.2.21"/>
    </reaction>
</comment>
<sequence>MTDVELRDPAFTERYRAIAARDSRFDGQFYTAVRTTGIYCRPSCPARTPKAENVRFYLTSAAAHEAGFRACKRCLPEAAPGTPAWDLRRDLTGRAMRLVADGVVDREGVSGLAQRLGYSERQLHRLLVGELGAGPLALARAQRAQTARTLLVGTSLRLADVAFAAGFGSIRQFNDTVAEVFGATPSELRARARRPVGSGPAGARASGSHAAGSHAAREIGPTSRARSVDGPSSGHPTEVAMAAGEPVRISLTLPVREPFDARGVLEFLAVRAIEGVESADLGAPGTPAPAGQARTAAPVLRYARTVVLPHGPGAFEVRVPRPGSGRVDLDLELADLADAPVAVARVRRLLDLDADPVAVDSSLAADPVLAPSVAAVPGIRVPGTLDPAELLVRAIVGQQISVAAARTHLTRLAHGVGTPYASAFEGLTRLFPTPRQIAGPPGRGPGGGPGTEDGSAYLRLPARTLATVLGAARDLADGSLTLSVGDDPDDLRRRLVARPGIGPWTAGYVALRVLGDPDVLMDGDVALLSGARNLGLVSAETSRPHQFKELALRGAVWAPWRSYAAMHLWRSA</sequence>
<keyword evidence="9" id="KW-0805">Transcription regulation</keyword>
<feature type="domain" description="HTH araC/xylS-type" evidence="15">
    <location>
        <begin position="93"/>
        <end position="191"/>
    </location>
</feature>
<accession>A0ABW7XR29</accession>
<keyword evidence="13" id="KW-0234">DNA repair</keyword>
<dbReference type="SUPFAM" id="SSF55945">
    <property type="entry name" value="TATA-box binding protein-like"/>
    <property type="match status" value="1"/>
</dbReference>
<dbReference type="SUPFAM" id="SSF48150">
    <property type="entry name" value="DNA-glycosylase"/>
    <property type="match status" value="1"/>
</dbReference>
<evidence type="ECO:0000313" key="16">
    <source>
        <dbReference type="EMBL" id="MFI2490013.1"/>
    </source>
</evidence>
<dbReference type="Gene3D" id="1.10.1670.10">
    <property type="entry name" value="Helix-hairpin-Helix base-excision DNA repair enzymes (C-terminal)"/>
    <property type="match status" value="1"/>
</dbReference>
<evidence type="ECO:0000256" key="11">
    <source>
        <dbReference type="ARBA" id="ARBA00023159"/>
    </source>
</evidence>
<organism evidence="16 17">
    <name type="scientific">Promicromonospora kroppenstedtii</name>
    <dbReference type="NCBI Taxonomy" id="440482"/>
    <lineage>
        <taxon>Bacteria</taxon>
        <taxon>Bacillati</taxon>
        <taxon>Actinomycetota</taxon>
        <taxon>Actinomycetes</taxon>
        <taxon>Micrococcales</taxon>
        <taxon>Promicromonosporaceae</taxon>
        <taxon>Promicromonospora</taxon>
    </lineage>
</organism>
<keyword evidence="17" id="KW-1185">Reference proteome</keyword>
<dbReference type="Gene3D" id="1.10.340.30">
    <property type="entry name" value="Hypothetical protein, domain 2"/>
    <property type="match status" value="1"/>
</dbReference>
<dbReference type="InterPro" id="IPR023170">
    <property type="entry name" value="HhH_base_excis_C"/>
</dbReference>
<evidence type="ECO:0000256" key="5">
    <source>
        <dbReference type="ARBA" id="ARBA00022679"/>
    </source>
</evidence>
<gene>
    <name evidence="16" type="ORF">ACH47X_24075</name>
</gene>
<dbReference type="PROSITE" id="PS01124">
    <property type="entry name" value="HTH_ARAC_FAMILY_2"/>
    <property type="match status" value="1"/>
</dbReference>
<comment type="cofactor">
    <cofactor evidence="2">
        <name>Zn(2+)</name>
        <dbReference type="ChEBI" id="CHEBI:29105"/>
    </cofactor>
</comment>
<dbReference type="InterPro" id="IPR011257">
    <property type="entry name" value="DNA_glycosylase"/>
</dbReference>
<dbReference type="InterPro" id="IPR003265">
    <property type="entry name" value="HhH-GPD_domain"/>
</dbReference>
<dbReference type="Pfam" id="PF06029">
    <property type="entry name" value="AlkA_N"/>
    <property type="match status" value="1"/>
</dbReference>
<dbReference type="Pfam" id="PF02805">
    <property type="entry name" value="Ada_Zn_binding"/>
    <property type="match status" value="1"/>
</dbReference>
<dbReference type="SUPFAM" id="SSF46689">
    <property type="entry name" value="Homeodomain-like"/>
    <property type="match status" value="1"/>
</dbReference>
<dbReference type="RefSeq" id="WP_397407599.1">
    <property type="nucleotide sequence ID" value="NZ_JBIRYI010000019.1"/>
</dbReference>
<keyword evidence="7" id="KW-0227">DNA damage</keyword>
<dbReference type="InterPro" id="IPR010316">
    <property type="entry name" value="AlkA_N"/>
</dbReference>
<evidence type="ECO:0000259" key="15">
    <source>
        <dbReference type="PROSITE" id="PS01124"/>
    </source>
</evidence>
<keyword evidence="8" id="KW-0862">Zinc</keyword>
<evidence type="ECO:0000256" key="12">
    <source>
        <dbReference type="ARBA" id="ARBA00023163"/>
    </source>
</evidence>
<dbReference type="Pfam" id="PF12833">
    <property type="entry name" value="HTH_18"/>
    <property type="match status" value="1"/>
</dbReference>
<evidence type="ECO:0000256" key="6">
    <source>
        <dbReference type="ARBA" id="ARBA00022723"/>
    </source>
</evidence>
<dbReference type="PANTHER" id="PTHR43003:SF13">
    <property type="entry name" value="DNA-3-METHYLADENINE GLYCOSYLASE 2"/>
    <property type="match status" value="1"/>
</dbReference>
<dbReference type="SMART" id="SM00478">
    <property type="entry name" value="ENDO3c"/>
    <property type="match status" value="1"/>
</dbReference>
<dbReference type="PROSITE" id="PS00041">
    <property type="entry name" value="HTH_ARAC_FAMILY_1"/>
    <property type="match status" value="1"/>
</dbReference>
<dbReference type="SUPFAM" id="SSF57884">
    <property type="entry name" value="Ada DNA repair protein, N-terminal domain (N-Ada 10)"/>
    <property type="match status" value="1"/>
</dbReference>